<feature type="compositionally biased region" description="Low complexity" evidence="1">
    <location>
        <begin position="43"/>
        <end position="60"/>
    </location>
</feature>
<feature type="compositionally biased region" description="Acidic residues" evidence="1">
    <location>
        <begin position="354"/>
        <end position="368"/>
    </location>
</feature>
<name>A0A1L0BS19_9ASCO</name>
<dbReference type="EMBL" id="LT635759">
    <property type="protein sequence ID" value="SGZ54161.1"/>
    <property type="molecule type" value="Genomic_DNA"/>
</dbReference>
<protein>
    <submittedName>
        <fullName evidence="2">CIC11C00000001440</fullName>
    </submittedName>
</protein>
<dbReference type="AlphaFoldDB" id="A0A1L0BS19"/>
<gene>
    <name evidence="2" type="ORF">SAMEA4029010_CIC11G00000001440</name>
</gene>
<dbReference type="Proteomes" id="UP000182334">
    <property type="component" value="Chromosome IV"/>
</dbReference>
<evidence type="ECO:0000256" key="1">
    <source>
        <dbReference type="SAM" id="MobiDB-lite"/>
    </source>
</evidence>
<evidence type="ECO:0000313" key="3">
    <source>
        <dbReference type="Proteomes" id="UP000182334"/>
    </source>
</evidence>
<reference evidence="2 3" key="1">
    <citation type="submission" date="2016-10" db="EMBL/GenBank/DDBJ databases">
        <authorList>
            <person name="de Groot N.N."/>
        </authorList>
    </citation>
    <scope>NUCLEOTIDE SEQUENCE [LARGE SCALE GENOMIC DNA]</scope>
    <source>
        <strain evidence="2 3">CBS 141442</strain>
    </source>
</reference>
<accession>A0A1L0BS19</accession>
<feature type="region of interest" description="Disordered" evidence="1">
    <location>
        <begin position="299"/>
        <end position="368"/>
    </location>
</feature>
<feature type="region of interest" description="Disordered" evidence="1">
    <location>
        <begin position="796"/>
        <end position="846"/>
    </location>
</feature>
<feature type="region of interest" description="Disordered" evidence="1">
    <location>
        <begin position="410"/>
        <end position="432"/>
    </location>
</feature>
<sequence length="846" mass="93695">MRSLIKSHRRSDSSTSDGPSDLPRPRASKTTPLTSPLIPQHASNLTPPLTLSGSLTTTMSSPKKLLTPIKKMFGHHSRSNTSNLSPGVLATGDSLNAAVSSSFEPPKGRKKQMKFASSASLSELQQLHTTASSKKQLASSALMEIIHDSLSESLRLPPPKFVALSTYSDSSVETKPSEVMPIVFDKGLGLLLDNEADSVISIVNSEGNFQAKQALSQELLGEASSRGDTEAYYEDDDELRDSDASSQFSFVKDMRGGRNTSVKYYKTKTSGRTVGGSKPGFFQVDDMGYEDEAALSDYDFENNGMDDDDGLEDRDFDDFEGTNRYDDFLDDNETSRVSGLVETDDPRDDHTNELDEYEGNPNENEFDNYEDQLGEYDEQLDDYENEGFDFDGLDDYNEIVHDVDEEMEVPGHLEASQQLSDSASASGPDPPLFSFAHSREQTPELRIGLPEGFASPGDGLTEELLDSYLQNFETPSTVGALARSPFDLLGNDSPSPLINGVTFGSEQKFRSHRISRNMALNRSKNDISEEPEILANDSSLGLGITPAENKRQSIVNMMDLLGSLEEAASKDQGQKDLEEMRTLFEELDKQNTSEKPAKRSLVVNMMNTLANLEHALNVPTETLKKKARNSIADMMKTLAALEIQNEEKTTSSQETVVALLPNTSSSISSGEKKRYSWLSNGEQSKGRLDELTQGNNQFDEDLLDEINQLPEDFDFEDQETRYETNEVPNFYRSNSYNKKPSKAVVDNSYQKNKIETSLKTVTFYRSGSLRATDNLSRTGSVISSTSFHSFNEDEEEFESEKSPGLPKQSPLGIHHNSHLFELSNDSSSHKSFVLEPITESESPVIK</sequence>
<feature type="region of interest" description="Disordered" evidence="1">
    <location>
        <begin position="1"/>
        <end position="60"/>
    </location>
</feature>
<feature type="compositionally biased region" description="Low complexity" evidence="1">
    <location>
        <begin position="415"/>
        <end position="427"/>
    </location>
</feature>
<dbReference type="OrthoDB" id="3973129at2759"/>
<organism evidence="2 3">
    <name type="scientific">Sungouiella intermedia</name>
    <dbReference type="NCBI Taxonomy" id="45354"/>
    <lineage>
        <taxon>Eukaryota</taxon>
        <taxon>Fungi</taxon>
        <taxon>Dikarya</taxon>
        <taxon>Ascomycota</taxon>
        <taxon>Saccharomycotina</taxon>
        <taxon>Pichiomycetes</taxon>
        <taxon>Metschnikowiaceae</taxon>
        <taxon>Sungouiella</taxon>
    </lineage>
</organism>
<feature type="compositionally biased region" description="Acidic residues" evidence="1">
    <location>
        <begin position="299"/>
        <end position="320"/>
    </location>
</feature>
<keyword evidence="3" id="KW-1185">Reference proteome</keyword>
<proteinExistence type="predicted"/>
<evidence type="ECO:0000313" key="2">
    <source>
        <dbReference type="EMBL" id="SGZ54161.1"/>
    </source>
</evidence>